<feature type="region of interest" description="Disordered" evidence="1">
    <location>
        <begin position="44"/>
        <end position="67"/>
    </location>
</feature>
<sequence length="67" mass="7593">MREVEDKFPLLLLTGMNDEFCSAADTSRSYHFSLQLHSSVHVSNMDGGGRRHNTKFNNYDDDDSLIG</sequence>
<evidence type="ECO:0000313" key="2">
    <source>
        <dbReference type="EMBL" id="GAU33183.1"/>
    </source>
</evidence>
<name>A0A2Z6MTS5_TRISU</name>
<dbReference type="Proteomes" id="UP000242715">
    <property type="component" value="Unassembled WGS sequence"/>
</dbReference>
<keyword evidence="3" id="KW-1185">Reference proteome</keyword>
<protein>
    <submittedName>
        <fullName evidence="2">Uncharacterized protein</fullName>
    </submittedName>
</protein>
<dbReference type="EMBL" id="DF973518">
    <property type="protein sequence ID" value="GAU33183.1"/>
    <property type="molecule type" value="Genomic_DNA"/>
</dbReference>
<reference evidence="3" key="1">
    <citation type="journal article" date="2017" name="Front. Plant Sci.">
        <title>Climate Clever Clovers: New Paradigm to Reduce the Environmental Footprint of Ruminants by Breeding Low Methanogenic Forages Utilizing Haplotype Variation.</title>
        <authorList>
            <person name="Kaur P."/>
            <person name="Appels R."/>
            <person name="Bayer P.E."/>
            <person name="Keeble-Gagnere G."/>
            <person name="Wang J."/>
            <person name="Hirakawa H."/>
            <person name="Shirasawa K."/>
            <person name="Vercoe P."/>
            <person name="Stefanova K."/>
            <person name="Durmic Z."/>
            <person name="Nichols P."/>
            <person name="Revell C."/>
            <person name="Isobe S.N."/>
            <person name="Edwards D."/>
            <person name="Erskine W."/>
        </authorList>
    </citation>
    <scope>NUCLEOTIDE SEQUENCE [LARGE SCALE GENOMIC DNA]</scope>
    <source>
        <strain evidence="3">cv. Daliak</strain>
    </source>
</reference>
<gene>
    <name evidence="2" type="ORF">TSUD_206420</name>
</gene>
<accession>A0A2Z6MTS5</accession>
<evidence type="ECO:0000256" key="1">
    <source>
        <dbReference type="SAM" id="MobiDB-lite"/>
    </source>
</evidence>
<proteinExistence type="predicted"/>
<dbReference type="AlphaFoldDB" id="A0A2Z6MTS5"/>
<evidence type="ECO:0000313" key="3">
    <source>
        <dbReference type="Proteomes" id="UP000242715"/>
    </source>
</evidence>
<organism evidence="2 3">
    <name type="scientific">Trifolium subterraneum</name>
    <name type="common">Subterranean clover</name>
    <dbReference type="NCBI Taxonomy" id="3900"/>
    <lineage>
        <taxon>Eukaryota</taxon>
        <taxon>Viridiplantae</taxon>
        <taxon>Streptophyta</taxon>
        <taxon>Embryophyta</taxon>
        <taxon>Tracheophyta</taxon>
        <taxon>Spermatophyta</taxon>
        <taxon>Magnoliopsida</taxon>
        <taxon>eudicotyledons</taxon>
        <taxon>Gunneridae</taxon>
        <taxon>Pentapetalae</taxon>
        <taxon>rosids</taxon>
        <taxon>fabids</taxon>
        <taxon>Fabales</taxon>
        <taxon>Fabaceae</taxon>
        <taxon>Papilionoideae</taxon>
        <taxon>50 kb inversion clade</taxon>
        <taxon>NPAAA clade</taxon>
        <taxon>Hologalegina</taxon>
        <taxon>IRL clade</taxon>
        <taxon>Trifolieae</taxon>
        <taxon>Trifolium</taxon>
    </lineage>
</organism>